<dbReference type="PIRSF" id="PIRSF033924">
    <property type="entry name" value="UCP033924"/>
    <property type="match status" value="1"/>
</dbReference>
<dbReference type="InterPro" id="IPR008325">
    <property type="entry name" value="EipA-like"/>
</dbReference>
<dbReference type="EMBL" id="JAFLNF010000008">
    <property type="protein sequence ID" value="MBO0346889.1"/>
    <property type="molecule type" value="Genomic_DNA"/>
</dbReference>
<keyword evidence="3" id="KW-1185">Reference proteome</keyword>
<evidence type="ECO:0000313" key="3">
    <source>
        <dbReference type="Proteomes" id="UP000664779"/>
    </source>
</evidence>
<proteinExistence type="predicted"/>
<feature type="signal peptide" evidence="1">
    <location>
        <begin position="1"/>
        <end position="34"/>
    </location>
</feature>
<name>A0A939EQM8_9HYPH</name>
<dbReference type="RefSeq" id="WP_206943216.1">
    <property type="nucleotide sequence ID" value="NZ_JAFLNF010000008.1"/>
</dbReference>
<evidence type="ECO:0000256" key="1">
    <source>
        <dbReference type="SAM" id="SignalP"/>
    </source>
</evidence>
<evidence type="ECO:0000313" key="2">
    <source>
        <dbReference type="EMBL" id="MBO0346889.1"/>
    </source>
</evidence>
<dbReference type="Proteomes" id="UP000664779">
    <property type="component" value="Unassembled WGS sequence"/>
</dbReference>
<organism evidence="2 3">
    <name type="scientific">Roseibium limicola</name>
    <dbReference type="NCBI Taxonomy" id="2816037"/>
    <lineage>
        <taxon>Bacteria</taxon>
        <taxon>Pseudomonadati</taxon>
        <taxon>Pseudomonadota</taxon>
        <taxon>Alphaproteobacteria</taxon>
        <taxon>Hyphomicrobiales</taxon>
        <taxon>Stappiaceae</taxon>
        <taxon>Roseibium</taxon>
    </lineage>
</organism>
<gene>
    <name evidence="2" type="ORF">J0X15_16800</name>
</gene>
<keyword evidence="1" id="KW-0732">Signal</keyword>
<comment type="caution">
    <text evidence="2">The sequence shown here is derived from an EMBL/GenBank/DDBJ whole genome shotgun (WGS) entry which is preliminary data.</text>
</comment>
<protein>
    <submittedName>
        <fullName evidence="2">DUF1134 domain-containing protein</fullName>
    </submittedName>
</protein>
<sequence>MRPRMNLSFQAFLSTLLLTLALTFSGLQATPASAQSNSGSTYTSDEMVATGHKFFGSVSGGIASVVEKAFSKYGEPNGYILGEEGSGAFVAGARFGEGHLYTRNAGTHKIFWQGPSLGWDFGGDGARVMMLVYNLPSVEAMHNRYLGVNGSAYLVGGVGMTVLTNHNVVVVPVRAGVGARLGLNIGYLKFTPQPTWNPF</sequence>
<reference evidence="2" key="1">
    <citation type="submission" date="2021-03" db="EMBL/GenBank/DDBJ databases">
        <title>Roseibium sp. CAU 1637 isolated from Incheon.</title>
        <authorList>
            <person name="Kim W."/>
        </authorList>
    </citation>
    <scope>NUCLEOTIDE SEQUENCE</scope>
    <source>
        <strain evidence="2">CAU 1637</strain>
    </source>
</reference>
<dbReference type="Pfam" id="PF06577">
    <property type="entry name" value="EipA"/>
    <property type="match status" value="1"/>
</dbReference>
<dbReference type="AlphaFoldDB" id="A0A939EQM8"/>
<feature type="chain" id="PRO_5037417537" evidence="1">
    <location>
        <begin position="35"/>
        <end position="199"/>
    </location>
</feature>
<accession>A0A939EQM8</accession>